<evidence type="ECO:0000313" key="10">
    <source>
        <dbReference type="Proteomes" id="UP000228700"/>
    </source>
</evidence>
<dbReference type="InterPro" id="IPR002523">
    <property type="entry name" value="MgTranspt_CorA/ZnTranspt_ZntB"/>
</dbReference>
<dbReference type="EMBL" id="PFEQ01000009">
    <property type="protein sequence ID" value="PJE74341.1"/>
    <property type="molecule type" value="Genomic_DNA"/>
</dbReference>
<evidence type="ECO:0000313" key="9">
    <source>
        <dbReference type="EMBL" id="PJE74341.1"/>
    </source>
</evidence>
<sequence length="303" mass="35446">MIKKYTYNNVTWIDIECPTQGDIRIIMDQYGVHPLVAEELRLPTVKSKVDSYENHAYLVMHFPTKNHDSDGLIEIDFIIGKDFIITVHYDSTDLINKFARMLEVNTVLKHNKLIGEHAGYLFFYMIREMYRTLHDELYFLKDALSDIEKQIFGGKEKEMVLEISETSRDLLSFRHAIARHGDVLESFQDSAKNLFSKEYSKHIEFIEDEHKRIDRTVMILSETLSELRETNNSLLETKQGEIMKIFTAITLISSMLTITASWFLLEASDKPFRGSNHEFWYVGSLMLVIAVILAFIMKKNRWL</sequence>
<dbReference type="GO" id="GO:0015087">
    <property type="term" value="F:cobalt ion transmembrane transporter activity"/>
    <property type="evidence" value="ECO:0007669"/>
    <property type="project" value="TreeGrafter"/>
</dbReference>
<keyword evidence="6 8" id="KW-1133">Transmembrane helix</keyword>
<dbReference type="InterPro" id="IPR045863">
    <property type="entry name" value="CorA_TM1_TM2"/>
</dbReference>
<evidence type="ECO:0000256" key="5">
    <source>
        <dbReference type="ARBA" id="ARBA00022692"/>
    </source>
</evidence>
<comment type="similarity">
    <text evidence="2">Belongs to the CorA metal ion transporter (MIT) (TC 1.A.35) family.</text>
</comment>
<comment type="subcellular location">
    <subcellularLocation>
        <location evidence="1">Cell membrane</location>
        <topology evidence="1">Multi-pass membrane protein</topology>
    </subcellularLocation>
</comment>
<organism evidence="9 10">
    <name type="scientific">Candidatus Taylorbacteria bacterium CG10_big_fil_rev_8_21_14_0_10_41_48</name>
    <dbReference type="NCBI Taxonomy" id="1975024"/>
    <lineage>
        <taxon>Bacteria</taxon>
        <taxon>Candidatus Tayloriibacteriota</taxon>
    </lineage>
</organism>
<reference evidence="10" key="1">
    <citation type="submission" date="2017-09" db="EMBL/GenBank/DDBJ databases">
        <title>Depth-based differentiation of microbial function through sediment-hosted aquifers and enrichment of novel symbionts in the deep terrestrial subsurface.</title>
        <authorList>
            <person name="Probst A.J."/>
            <person name="Ladd B."/>
            <person name="Jarett J.K."/>
            <person name="Geller-Mcgrath D.E."/>
            <person name="Sieber C.M.K."/>
            <person name="Emerson J.B."/>
            <person name="Anantharaman K."/>
            <person name="Thomas B.C."/>
            <person name="Malmstrom R."/>
            <person name="Stieglmeier M."/>
            <person name="Klingl A."/>
            <person name="Woyke T."/>
            <person name="Ryan C.M."/>
            <person name="Banfield J.F."/>
        </authorList>
    </citation>
    <scope>NUCLEOTIDE SEQUENCE [LARGE SCALE GENOMIC DNA]</scope>
</reference>
<evidence type="ECO:0000256" key="6">
    <source>
        <dbReference type="ARBA" id="ARBA00022989"/>
    </source>
</evidence>
<dbReference type="GO" id="GO:0000287">
    <property type="term" value="F:magnesium ion binding"/>
    <property type="evidence" value="ECO:0007669"/>
    <property type="project" value="TreeGrafter"/>
</dbReference>
<proteinExistence type="inferred from homology"/>
<dbReference type="PANTHER" id="PTHR46494:SF1">
    <property type="entry name" value="CORA FAMILY METAL ION TRANSPORTER (EUROFUNG)"/>
    <property type="match status" value="1"/>
</dbReference>
<dbReference type="InterPro" id="IPR045861">
    <property type="entry name" value="CorA_cytoplasmic_dom"/>
</dbReference>
<evidence type="ECO:0000256" key="4">
    <source>
        <dbReference type="ARBA" id="ARBA00022475"/>
    </source>
</evidence>
<evidence type="ECO:0000256" key="2">
    <source>
        <dbReference type="ARBA" id="ARBA00009765"/>
    </source>
</evidence>
<keyword evidence="3" id="KW-0813">Transport</keyword>
<dbReference type="Gene3D" id="1.20.58.340">
    <property type="entry name" value="Magnesium transport protein CorA, transmembrane region"/>
    <property type="match status" value="2"/>
</dbReference>
<evidence type="ECO:0000256" key="3">
    <source>
        <dbReference type="ARBA" id="ARBA00022448"/>
    </source>
</evidence>
<keyword evidence="7 8" id="KW-0472">Membrane</keyword>
<feature type="transmembrane region" description="Helical" evidence="8">
    <location>
        <begin position="245"/>
        <end position="264"/>
    </location>
</feature>
<dbReference type="PANTHER" id="PTHR46494">
    <property type="entry name" value="CORA FAMILY METAL ION TRANSPORTER (EUROFUNG)"/>
    <property type="match status" value="1"/>
</dbReference>
<dbReference type="Gene3D" id="3.30.460.20">
    <property type="entry name" value="CorA soluble domain-like"/>
    <property type="match status" value="1"/>
</dbReference>
<dbReference type="SUPFAM" id="SSF144083">
    <property type="entry name" value="Magnesium transport protein CorA, transmembrane region"/>
    <property type="match status" value="1"/>
</dbReference>
<protein>
    <recommendedName>
        <fullName evidence="11">Magnesium transporter CorA</fullName>
    </recommendedName>
</protein>
<keyword evidence="4" id="KW-1003">Cell membrane</keyword>
<comment type="caution">
    <text evidence="9">The sequence shown here is derived from an EMBL/GenBank/DDBJ whole genome shotgun (WGS) entry which is preliminary data.</text>
</comment>
<evidence type="ECO:0000256" key="1">
    <source>
        <dbReference type="ARBA" id="ARBA00004651"/>
    </source>
</evidence>
<feature type="transmembrane region" description="Helical" evidence="8">
    <location>
        <begin position="279"/>
        <end position="297"/>
    </location>
</feature>
<dbReference type="GO" id="GO:0005886">
    <property type="term" value="C:plasma membrane"/>
    <property type="evidence" value="ECO:0007669"/>
    <property type="project" value="UniProtKB-SubCell"/>
</dbReference>
<keyword evidence="5 8" id="KW-0812">Transmembrane</keyword>
<evidence type="ECO:0000256" key="7">
    <source>
        <dbReference type="ARBA" id="ARBA00023136"/>
    </source>
</evidence>
<dbReference type="Pfam" id="PF01544">
    <property type="entry name" value="CorA"/>
    <property type="match status" value="1"/>
</dbReference>
<evidence type="ECO:0008006" key="11">
    <source>
        <dbReference type="Google" id="ProtNLM"/>
    </source>
</evidence>
<name>A0A2M8LCR3_9BACT</name>
<dbReference type="AlphaFoldDB" id="A0A2M8LCR3"/>
<accession>A0A2M8LCR3</accession>
<dbReference type="SUPFAM" id="SSF143865">
    <property type="entry name" value="CorA soluble domain-like"/>
    <property type="match status" value="1"/>
</dbReference>
<gene>
    <name evidence="9" type="ORF">COV01_02480</name>
</gene>
<dbReference type="GO" id="GO:0050897">
    <property type="term" value="F:cobalt ion binding"/>
    <property type="evidence" value="ECO:0007669"/>
    <property type="project" value="TreeGrafter"/>
</dbReference>
<dbReference type="Proteomes" id="UP000228700">
    <property type="component" value="Unassembled WGS sequence"/>
</dbReference>
<dbReference type="GO" id="GO:0015095">
    <property type="term" value="F:magnesium ion transmembrane transporter activity"/>
    <property type="evidence" value="ECO:0007669"/>
    <property type="project" value="TreeGrafter"/>
</dbReference>
<evidence type="ECO:0000256" key="8">
    <source>
        <dbReference type="SAM" id="Phobius"/>
    </source>
</evidence>